<evidence type="ECO:0000256" key="1">
    <source>
        <dbReference type="SAM" id="MobiDB-lite"/>
    </source>
</evidence>
<dbReference type="PANTHER" id="PTHR34153">
    <property type="entry name" value="SI:CH211-262H13.3-RELATED-RELATED"/>
    <property type="match status" value="1"/>
</dbReference>
<gene>
    <name evidence="3" type="ORF">PHAECO_LOCUS4741</name>
</gene>
<dbReference type="EMBL" id="OU896721">
    <property type="protein sequence ID" value="CAG9817179.1"/>
    <property type="molecule type" value="Genomic_DNA"/>
</dbReference>
<protein>
    <recommendedName>
        <fullName evidence="2">DUF4806 domain-containing protein</fullName>
    </recommendedName>
</protein>
<name>A0A9N9X234_PHACE</name>
<organism evidence="3 4">
    <name type="scientific">Phaedon cochleariae</name>
    <name type="common">Mustard beetle</name>
    <dbReference type="NCBI Taxonomy" id="80249"/>
    <lineage>
        <taxon>Eukaryota</taxon>
        <taxon>Metazoa</taxon>
        <taxon>Ecdysozoa</taxon>
        <taxon>Arthropoda</taxon>
        <taxon>Hexapoda</taxon>
        <taxon>Insecta</taxon>
        <taxon>Pterygota</taxon>
        <taxon>Neoptera</taxon>
        <taxon>Endopterygota</taxon>
        <taxon>Coleoptera</taxon>
        <taxon>Polyphaga</taxon>
        <taxon>Cucujiformia</taxon>
        <taxon>Chrysomeloidea</taxon>
        <taxon>Chrysomelidae</taxon>
        <taxon>Chrysomelinae</taxon>
        <taxon>Chrysomelini</taxon>
        <taxon>Phaedon</taxon>
    </lineage>
</organism>
<dbReference type="Proteomes" id="UP001153737">
    <property type="component" value="Chromosome 15"/>
</dbReference>
<evidence type="ECO:0000313" key="3">
    <source>
        <dbReference type="EMBL" id="CAG9817179.1"/>
    </source>
</evidence>
<dbReference type="OrthoDB" id="6784356at2759"/>
<accession>A0A9N9X234</accession>
<feature type="region of interest" description="Disordered" evidence="1">
    <location>
        <begin position="83"/>
        <end position="128"/>
    </location>
</feature>
<dbReference type="Pfam" id="PF16064">
    <property type="entry name" value="DUF4806"/>
    <property type="match status" value="1"/>
</dbReference>
<feature type="domain" description="DUF4806" evidence="2">
    <location>
        <begin position="225"/>
        <end position="300"/>
    </location>
</feature>
<evidence type="ECO:0000313" key="4">
    <source>
        <dbReference type="Proteomes" id="UP001153737"/>
    </source>
</evidence>
<sequence>MDEDHSWSVVQFMEDHTVEAVPTAWIQGDQCHWPAYTPDKVINAIRKSEPLNTCWTSHRVKVFRNATFNDYMRARNKAKVAEETSDLASEAEMESTKRKRKLKKVFSSSSSEEDSMENNNIKKSLPTPPILKKLKSKLTTQPEKEDVCPNSPSNSADFSILEIQPPAASCEACIEKDKNFKTLIQQNHLLRSITQDILSEIKNLKEEIKGQVRAPPASSVFNKYPNFQFPLNNEEEFSMFEEILTNVENFNDWVTELAKAGGSDHYNFIKRVLHTLITNDLALKFSWLGRKCKKPFFETNMARLIMCAAEQTNTFIDRKKTETSIQLWLRRAGDRKLSKENKNM</sequence>
<keyword evidence="4" id="KW-1185">Reference proteome</keyword>
<evidence type="ECO:0000259" key="2">
    <source>
        <dbReference type="Pfam" id="PF16064"/>
    </source>
</evidence>
<feature type="compositionally biased region" description="Acidic residues" evidence="1">
    <location>
        <begin position="83"/>
        <end position="93"/>
    </location>
</feature>
<dbReference type="InterPro" id="IPR032071">
    <property type="entry name" value="DUF4806"/>
</dbReference>
<reference evidence="3" key="1">
    <citation type="submission" date="2022-01" db="EMBL/GenBank/DDBJ databases">
        <authorList>
            <person name="King R."/>
        </authorList>
    </citation>
    <scope>NUCLEOTIDE SEQUENCE</scope>
</reference>
<dbReference type="PANTHER" id="PTHR34153:SF2">
    <property type="entry name" value="SI:CH211-262H13.3-RELATED"/>
    <property type="match status" value="1"/>
</dbReference>
<dbReference type="AlphaFoldDB" id="A0A9N9X234"/>
<proteinExistence type="predicted"/>
<reference evidence="3" key="2">
    <citation type="submission" date="2022-10" db="EMBL/GenBank/DDBJ databases">
        <authorList>
            <consortium name="ENA_rothamsted_submissions"/>
            <consortium name="culmorum"/>
            <person name="King R."/>
        </authorList>
    </citation>
    <scope>NUCLEOTIDE SEQUENCE</scope>
</reference>